<evidence type="ECO:0000256" key="4">
    <source>
        <dbReference type="ARBA" id="ARBA00022475"/>
    </source>
</evidence>
<keyword evidence="3" id="KW-0813">Transport</keyword>
<dbReference type="InterPro" id="IPR011701">
    <property type="entry name" value="MFS"/>
</dbReference>
<dbReference type="PROSITE" id="PS50850">
    <property type="entry name" value="MFS"/>
    <property type="match status" value="1"/>
</dbReference>
<feature type="region of interest" description="Disordered" evidence="9">
    <location>
        <begin position="472"/>
        <end position="494"/>
    </location>
</feature>
<dbReference type="NCBIfam" id="TIGR00711">
    <property type="entry name" value="efflux_EmrB"/>
    <property type="match status" value="1"/>
</dbReference>
<evidence type="ECO:0000256" key="2">
    <source>
        <dbReference type="ARBA" id="ARBA00008537"/>
    </source>
</evidence>
<evidence type="ECO:0000313" key="13">
    <source>
        <dbReference type="Proteomes" id="UP001165270"/>
    </source>
</evidence>
<feature type="transmembrane region" description="Helical" evidence="10">
    <location>
        <begin position="28"/>
        <end position="51"/>
    </location>
</feature>
<feature type="transmembrane region" description="Helical" evidence="10">
    <location>
        <begin position="184"/>
        <end position="205"/>
    </location>
</feature>
<dbReference type="Proteomes" id="UP001165270">
    <property type="component" value="Unassembled WGS sequence"/>
</dbReference>
<evidence type="ECO:0000256" key="6">
    <source>
        <dbReference type="ARBA" id="ARBA00022989"/>
    </source>
</evidence>
<dbReference type="RefSeq" id="WP_242708338.1">
    <property type="nucleotide sequence ID" value="NZ_JALDAX010000001.1"/>
</dbReference>
<feature type="transmembrane region" description="Helical" evidence="10">
    <location>
        <begin position="282"/>
        <end position="308"/>
    </location>
</feature>
<feature type="compositionally biased region" description="Basic and acidic residues" evidence="9">
    <location>
        <begin position="484"/>
        <end position="494"/>
    </location>
</feature>
<comment type="subcellular location">
    <subcellularLocation>
        <location evidence="1">Cell membrane</location>
        <topology evidence="1">Multi-pass membrane protein</topology>
    </subcellularLocation>
</comment>
<evidence type="ECO:0000256" key="7">
    <source>
        <dbReference type="ARBA" id="ARBA00023136"/>
    </source>
</evidence>
<feature type="transmembrane region" description="Helical" evidence="10">
    <location>
        <begin position="314"/>
        <end position="338"/>
    </location>
</feature>
<keyword evidence="13" id="KW-1185">Reference proteome</keyword>
<evidence type="ECO:0000313" key="12">
    <source>
        <dbReference type="EMBL" id="MCI3238920.1"/>
    </source>
</evidence>
<gene>
    <name evidence="12" type="ORF">MQN93_04190</name>
</gene>
<dbReference type="CDD" id="cd17503">
    <property type="entry name" value="MFS_LmrB_MDR_like"/>
    <property type="match status" value="1"/>
</dbReference>
<evidence type="ECO:0000259" key="11">
    <source>
        <dbReference type="PROSITE" id="PS50850"/>
    </source>
</evidence>
<feature type="transmembrane region" description="Helical" evidence="10">
    <location>
        <begin position="96"/>
        <end position="115"/>
    </location>
</feature>
<reference evidence="12" key="1">
    <citation type="submission" date="2022-03" db="EMBL/GenBank/DDBJ databases">
        <title>Streptomyces 7R015 and 7R016 isolated from Barleria lupulina in Thailand.</title>
        <authorList>
            <person name="Kanchanasin P."/>
            <person name="Phongsopitanun W."/>
            <person name="Tanasupawat S."/>
        </authorList>
    </citation>
    <scope>NUCLEOTIDE SEQUENCE</scope>
    <source>
        <strain evidence="12">7R016</strain>
    </source>
</reference>
<evidence type="ECO:0000256" key="5">
    <source>
        <dbReference type="ARBA" id="ARBA00022692"/>
    </source>
</evidence>
<feature type="transmembrane region" description="Helical" evidence="10">
    <location>
        <begin position="71"/>
        <end position="89"/>
    </location>
</feature>
<keyword evidence="6 10" id="KW-1133">Transmembrane helix</keyword>
<evidence type="ECO:0000256" key="8">
    <source>
        <dbReference type="ARBA" id="ARBA00023251"/>
    </source>
</evidence>
<dbReference type="PANTHER" id="PTHR42718:SF9">
    <property type="entry name" value="MAJOR FACILITATOR SUPERFAMILY MULTIDRUG TRANSPORTER MFSC"/>
    <property type="match status" value="1"/>
</dbReference>
<dbReference type="PANTHER" id="PTHR42718">
    <property type="entry name" value="MAJOR FACILITATOR SUPERFAMILY MULTIDRUG TRANSPORTER MFSC"/>
    <property type="match status" value="1"/>
</dbReference>
<dbReference type="PRINTS" id="PR01036">
    <property type="entry name" value="TCRTETB"/>
</dbReference>
<feature type="transmembrane region" description="Helical" evidence="10">
    <location>
        <begin position="375"/>
        <end position="396"/>
    </location>
</feature>
<feature type="transmembrane region" description="Helical" evidence="10">
    <location>
        <begin position="121"/>
        <end position="143"/>
    </location>
</feature>
<evidence type="ECO:0000256" key="10">
    <source>
        <dbReference type="SAM" id="Phobius"/>
    </source>
</evidence>
<protein>
    <submittedName>
        <fullName evidence="12">Multidrug efflux MFS transporter</fullName>
    </submittedName>
</protein>
<evidence type="ECO:0000256" key="3">
    <source>
        <dbReference type="ARBA" id="ARBA00022448"/>
    </source>
</evidence>
<evidence type="ECO:0000256" key="9">
    <source>
        <dbReference type="SAM" id="MobiDB-lite"/>
    </source>
</evidence>
<sequence length="494" mass="50588">MSAHPATAPAEDDEKGRGGPRFAVDQKAAVCVVYVAGLFLSTLDMTIVNVALPTIGRAFQVPSTDVDTVSISYLVSLAVSVPVSGWLGDRFGGKRTLLTAVAVFTGGSALCGTAGSLGQLVAFRVLQGAGGGMLASVGMAMLLRAFAPHERVRASAVLGIANGLAPTMGPVLGGILVTQVSWRAIFYVNVPVGVLAVVFGVLCLADQPAEAAEHFDVGGFLLAASGFGLLMYGVCEGPRGGWASGTVVASLAAGAVLLLALCVHELRARAPMIDVRLLRDRLFASGTTVMGVVSVTFLGALFTVTLYLQDERGMSPLTAGLTTFPEALGVVTGSQLAGRLLYRTLRPRRHLIVGTGGTSAAIAAMALVLPANPGLWLVTPLLFCMGLAVGQVFVGTQSASFATVSRASSGRAATLFNVGRRLGGAAGVALATTVLTTAGADRLPGPSAYRAAFLTLAAVNLPAVHAATRISDSDAADTIPPRRPTPDTDKDHRQ</sequence>
<feature type="transmembrane region" description="Helical" evidence="10">
    <location>
        <begin position="350"/>
        <end position="369"/>
    </location>
</feature>
<organism evidence="12 13">
    <name type="scientific">Streptomyces spinosisporus</name>
    <dbReference type="NCBI Taxonomy" id="2927582"/>
    <lineage>
        <taxon>Bacteria</taxon>
        <taxon>Bacillati</taxon>
        <taxon>Actinomycetota</taxon>
        <taxon>Actinomycetes</taxon>
        <taxon>Kitasatosporales</taxon>
        <taxon>Streptomycetaceae</taxon>
        <taxon>Streptomyces</taxon>
    </lineage>
</organism>
<comment type="similarity">
    <text evidence="2">Belongs to the major facilitator superfamily. EmrB family.</text>
</comment>
<comment type="caution">
    <text evidence="12">The sequence shown here is derived from an EMBL/GenBank/DDBJ whole genome shotgun (WGS) entry which is preliminary data.</text>
</comment>
<dbReference type="Gene3D" id="1.20.1250.20">
    <property type="entry name" value="MFS general substrate transporter like domains"/>
    <property type="match status" value="1"/>
</dbReference>
<feature type="transmembrane region" description="Helical" evidence="10">
    <location>
        <begin position="217"/>
        <end position="234"/>
    </location>
</feature>
<keyword evidence="8" id="KW-0046">Antibiotic resistance</keyword>
<accession>A0ABS9XA16</accession>
<proteinExistence type="inferred from homology"/>
<keyword evidence="7 10" id="KW-0472">Membrane</keyword>
<dbReference type="Gene3D" id="1.20.1720.10">
    <property type="entry name" value="Multidrug resistance protein D"/>
    <property type="match status" value="1"/>
</dbReference>
<dbReference type="InterPro" id="IPR004638">
    <property type="entry name" value="EmrB-like"/>
</dbReference>
<feature type="transmembrane region" description="Helical" evidence="10">
    <location>
        <begin position="240"/>
        <end position="261"/>
    </location>
</feature>
<dbReference type="InterPro" id="IPR036259">
    <property type="entry name" value="MFS_trans_sf"/>
</dbReference>
<feature type="transmembrane region" description="Helical" evidence="10">
    <location>
        <begin position="155"/>
        <end position="178"/>
    </location>
</feature>
<evidence type="ECO:0000256" key="1">
    <source>
        <dbReference type="ARBA" id="ARBA00004651"/>
    </source>
</evidence>
<dbReference type="Pfam" id="PF07690">
    <property type="entry name" value="MFS_1"/>
    <property type="match status" value="1"/>
</dbReference>
<keyword evidence="4" id="KW-1003">Cell membrane</keyword>
<feature type="domain" description="Major facilitator superfamily (MFS) profile" evidence="11">
    <location>
        <begin position="30"/>
        <end position="475"/>
    </location>
</feature>
<name>A0ABS9XA16_9ACTN</name>
<dbReference type="SUPFAM" id="SSF103473">
    <property type="entry name" value="MFS general substrate transporter"/>
    <property type="match status" value="1"/>
</dbReference>
<keyword evidence="5 10" id="KW-0812">Transmembrane</keyword>
<dbReference type="EMBL" id="JALDAX010000001">
    <property type="protein sequence ID" value="MCI3238920.1"/>
    <property type="molecule type" value="Genomic_DNA"/>
</dbReference>
<dbReference type="InterPro" id="IPR020846">
    <property type="entry name" value="MFS_dom"/>
</dbReference>